<dbReference type="InterPro" id="IPR005174">
    <property type="entry name" value="KIB1-4_b-propeller"/>
</dbReference>
<dbReference type="PANTHER" id="PTHR31681:SF85">
    <property type="entry name" value="DUF295 DOMAIN-CONTAINING PROTEIN"/>
    <property type="match status" value="1"/>
</dbReference>
<feature type="domain" description="KIB1-4 beta-propeller" evidence="1">
    <location>
        <begin position="12"/>
        <end position="100"/>
    </location>
</feature>
<dbReference type="EMBL" id="QGKX02001290">
    <property type="protein sequence ID" value="KAF3538350.1"/>
    <property type="molecule type" value="Genomic_DNA"/>
</dbReference>
<dbReference type="PANTHER" id="PTHR31681">
    <property type="entry name" value="C2H2-LIKE ZINC FINGER PROTEIN"/>
    <property type="match status" value="1"/>
</dbReference>
<evidence type="ECO:0000259" key="1">
    <source>
        <dbReference type="Pfam" id="PF03478"/>
    </source>
</evidence>
<accession>A0A8S9QAN0</accession>
<protein>
    <recommendedName>
        <fullName evidence="1">KIB1-4 beta-propeller domain-containing protein</fullName>
    </recommendedName>
</protein>
<evidence type="ECO:0000313" key="2">
    <source>
        <dbReference type="EMBL" id="KAF3538350.1"/>
    </source>
</evidence>
<dbReference type="Proteomes" id="UP000712600">
    <property type="component" value="Unassembled WGS sequence"/>
</dbReference>
<sequence>MFQNLTLRHGSGCMSQHLVESTSTGETFLVKQYRKTAKIVEGVAQMKTEYLMVYNLDDEGNAVYTQDMGDLTMFLSRSEPFCIPSTSFPGFRPNWVYILDMSIWSSMVAPSLLQVQDNGDVTMFLSKSEPFCVATCSFTGLLRNYVHILDVDEIGGVDVADIPFSIASIAVKWVG</sequence>
<dbReference type="Pfam" id="PF03478">
    <property type="entry name" value="Beta-prop_KIB1-4"/>
    <property type="match status" value="1"/>
</dbReference>
<dbReference type="AlphaFoldDB" id="A0A8S9QAN0"/>
<reference evidence="2" key="1">
    <citation type="submission" date="2019-12" db="EMBL/GenBank/DDBJ databases">
        <title>Genome sequencing and annotation of Brassica cretica.</title>
        <authorList>
            <person name="Studholme D.J."/>
            <person name="Sarris P."/>
        </authorList>
    </citation>
    <scope>NUCLEOTIDE SEQUENCE</scope>
    <source>
        <strain evidence="2">PFS-109/04</strain>
        <tissue evidence="2">Leaf</tissue>
    </source>
</reference>
<organism evidence="2 3">
    <name type="scientific">Brassica cretica</name>
    <name type="common">Mustard</name>
    <dbReference type="NCBI Taxonomy" id="69181"/>
    <lineage>
        <taxon>Eukaryota</taxon>
        <taxon>Viridiplantae</taxon>
        <taxon>Streptophyta</taxon>
        <taxon>Embryophyta</taxon>
        <taxon>Tracheophyta</taxon>
        <taxon>Spermatophyta</taxon>
        <taxon>Magnoliopsida</taxon>
        <taxon>eudicotyledons</taxon>
        <taxon>Gunneridae</taxon>
        <taxon>Pentapetalae</taxon>
        <taxon>rosids</taxon>
        <taxon>malvids</taxon>
        <taxon>Brassicales</taxon>
        <taxon>Brassicaceae</taxon>
        <taxon>Brassiceae</taxon>
        <taxon>Brassica</taxon>
    </lineage>
</organism>
<proteinExistence type="predicted"/>
<name>A0A8S9QAN0_BRACR</name>
<evidence type="ECO:0000313" key="3">
    <source>
        <dbReference type="Proteomes" id="UP000712600"/>
    </source>
</evidence>
<comment type="caution">
    <text evidence="2">The sequence shown here is derived from an EMBL/GenBank/DDBJ whole genome shotgun (WGS) entry which is preliminary data.</text>
</comment>
<gene>
    <name evidence="2" type="ORF">F2Q69_00019578</name>
</gene>